<keyword evidence="1" id="KW-0732">Signal</keyword>
<dbReference type="Proteomes" id="UP000193240">
    <property type="component" value="Unassembled WGS sequence"/>
</dbReference>
<evidence type="ECO:0000256" key="1">
    <source>
        <dbReference type="SAM" id="SignalP"/>
    </source>
</evidence>
<accession>A0A1Y2LR29</accession>
<feature type="signal peptide" evidence="1">
    <location>
        <begin position="1"/>
        <end position="27"/>
    </location>
</feature>
<organism evidence="2 3">
    <name type="scientific">Epicoccum nigrum</name>
    <name type="common">Soil fungus</name>
    <name type="synonym">Epicoccum purpurascens</name>
    <dbReference type="NCBI Taxonomy" id="105696"/>
    <lineage>
        <taxon>Eukaryota</taxon>
        <taxon>Fungi</taxon>
        <taxon>Dikarya</taxon>
        <taxon>Ascomycota</taxon>
        <taxon>Pezizomycotina</taxon>
        <taxon>Dothideomycetes</taxon>
        <taxon>Pleosporomycetidae</taxon>
        <taxon>Pleosporales</taxon>
        <taxon>Pleosporineae</taxon>
        <taxon>Didymellaceae</taxon>
        <taxon>Epicoccum</taxon>
    </lineage>
</organism>
<dbReference type="InParanoid" id="A0A1Y2LR29"/>
<dbReference type="AlphaFoldDB" id="A0A1Y2LR29"/>
<name>A0A1Y2LR29_EPING</name>
<evidence type="ECO:0000313" key="2">
    <source>
        <dbReference type="EMBL" id="OSS46220.1"/>
    </source>
</evidence>
<sequence length="428" mass="49198">MRGCLWVVWKLPHCILVIDGSIDVSWCLRILLGHLSHQDIIVRRHGNRRLNVCWSFWVVWHLCDGVLVRDGSLNVGRRLWVLRKLKHSSLVRQGLSCVCRCGRNGRVLCEGLLDWLRCRCSLLNNGHIDICAFLYDNLCSFRGSSFLCRLACRCLEGRGGRKFSIASRPRGSARRRKNRRSIERRCCFAGTRCWFDGLGSNSVLDDWGFFSLCFPDRRFACARRWLGGLFCYRLFDGYGFARACRCPWNFFLFSNRLFNDDGRSCLGRCLLDRRFARTRRDLYFDRGLWHRFLFLLLLSCLFGDRLFDDRSRGFATARGPLGCRLLDFGCLDLGCASCACLLLRRRLLDRSLDLRCSFYLGLASCCGCCCCLCASCRSRCGFCDFFFDDSLLPATLGRRRQGGCGRRYLWGGLGSATCGDHFISLVMQ</sequence>
<proteinExistence type="predicted"/>
<gene>
    <name evidence="2" type="ORF">B5807_08125</name>
</gene>
<evidence type="ECO:0000313" key="3">
    <source>
        <dbReference type="Proteomes" id="UP000193240"/>
    </source>
</evidence>
<feature type="chain" id="PRO_5012372816" evidence="1">
    <location>
        <begin position="28"/>
        <end position="428"/>
    </location>
</feature>
<keyword evidence="3" id="KW-1185">Reference proteome</keyword>
<reference evidence="2 3" key="1">
    <citation type="journal article" date="2017" name="Genome Announc.">
        <title>Genome sequence of the saprophytic ascomycete Epicoccum nigrum ICMP 19927 strain isolated from New Zealand.</title>
        <authorList>
            <person name="Fokin M."/>
            <person name="Fleetwood D."/>
            <person name="Weir B.S."/>
            <person name="Villas-Boas S.G."/>
        </authorList>
    </citation>
    <scope>NUCLEOTIDE SEQUENCE [LARGE SCALE GENOMIC DNA]</scope>
    <source>
        <strain evidence="2 3">ICMP 19927</strain>
    </source>
</reference>
<protein>
    <submittedName>
        <fullName evidence="2">Uncharacterized protein</fullName>
    </submittedName>
</protein>
<dbReference type="EMBL" id="KZ107852">
    <property type="protein sequence ID" value="OSS46220.1"/>
    <property type="molecule type" value="Genomic_DNA"/>
</dbReference>